<feature type="region of interest" description="Disordered" evidence="1">
    <location>
        <begin position="139"/>
        <end position="159"/>
    </location>
</feature>
<dbReference type="InterPro" id="IPR039223">
    <property type="entry name" value="AATF/Bfr2"/>
</dbReference>
<feature type="compositionally biased region" description="Basic and acidic residues" evidence="1">
    <location>
        <begin position="59"/>
        <end position="69"/>
    </location>
</feature>
<dbReference type="PANTHER" id="PTHR15565">
    <property type="entry name" value="AATF PROTEIN APOPTOSIS ANTAGONIZING TRANSCRIPTION FACTOR"/>
    <property type="match status" value="1"/>
</dbReference>
<reference evidence="3" key="1">
    <citation type="journal article" date="2012" name="Proc. Natl. Acad. Sci. U.S.A.">
        <title>Antigenic diversity is generated by distinct evolutionary mechanisms in African trypanosome species.</title>
        <authorList>
            <person name="Jackson A.P."/>
            <person name="Berry A."/>
            <person name="Aslett M."/>
            <person name="Allison H.C."/>
            <person name="Burton P."/>
            <person name="Vavrova-Anderson J."/>
            <person name="Brown R."/>
            <person name="Browne H."/>
            <person name="Corton N."/>
            <person name="Hauser H."/>
            <person name="Gamble J."/>
            <person name="Gilderthorp R."/>
            <person name="Marcello L."/>
            <person name="McQuillan J."/>
            <person name="Otto T.D."/>
            <person name="Quail M.A."/>
            <person name="Sanders M.J."/>
            <person name="van Tonder A."/>
            <person name="Ginger M.L."/>
            <person name="Field M.C."/>
            <person name="Barry J.D."/>
            <person name="Hertz-Fowler C."/>
            <person name="Berriman M."/>
        </authorList>
    </citation>
    <scope>NUCLEOTIDE SEQUENCE</scope>
    <source>
        <strain evidence="3">Y486</strain>
    </source>
</reference>
<gene>
    <name evidence="3" type="ORF">TVY486_0100770</name>
</gene>
<name>G0TR65_TRYVY</name>
<dbReference type="Pfam" id="PF13339">
    <property type="entry name" value="AATF-Che1"/>
    <property type="match status" value="1"/>
</dbReference>
<feature type="domain" description="AATF leucine zipper-containing" evidence="2">
    <location>
        <begin position="225"/>
        <end position="339"/>
    </location>
</feature>
<evidence type="ECO:0000313" key="3">
    <source>
        <dbReference type="EMBL" id="CCC46429.1"/>
    </source>
</evidence>
<feature type="compositionally biased region" description="Basic and acidic residues" evidence="1">
    <location>
        <begin position="83"/>
        <end position="96"/>
    </location>
</feature>
<sequence>MSDPCKRLKSVAGRKRRKSVSDVVNDQFIREATRGHDVDAWDDVGGDAPQIDDYYEWDENNHDDGEEYHGGGASSASAVQKQVETKRNVKTQDRQQKRLRRRGPLDESLMTGEYAATPVDVEAAMDNIFGALEVEDDDFDGEFTEEGEKSKGRKHKKRETEEEYIKMLEARQEKKRVKFRGTDEEGDILQQLEDLRSAQMQLLHQREGEEDSDPRAEERERTQAAVRHYLMVYSQLLRTRIKLQPAVVRAAAFPQYYALNDFVENGGTSISEGIAEVRRYLRDILGVLSSLADDKQAGGRNANKKGSAARAVPSFNEIDASHQRIITAADVCVDYWGSKLVQANSAKLCTVSQPLLQQIRAILTGKGRLRTRVQKNHSHVTILGHPGHYHATQTVEGKAARALHIAEGDIDHEIYNDADFLSEVVRRSGGTKLQQQLQETQQGTQHDREPTKRGFHRLTKGKAVNYEPRPKLVGFLLPVPYSVGGQHEVLVKSLFQ</sequence>
<organism evidence="3">
    <name type="scientific">Trypanosoma vivax (strain Y486)</name>
    <dbReference type="NCBI Taxonomy" id="1055687"/>
    <lineage>
        <taxon>Eukaryota</taxon>
        <taxon>Discoba</taxon>
        <taxon>Euglenozoa</taxon>
        <taxon>Kinetoplastea</taxon>
        <taxon>Metakinetoplastina</taxon>
        <taxon>Trypanosomatida</taxon>
        <taxon>Trypanosomatidae</taxon>
        <taxon>Trypanosoma</taxon>
        <taxon>Duttonella</taxon>
    </lineage>
</organism>
<feature type="compositionally biased region" description="Basic residues" evidence="1">
    <location>
        <begin position="7"/>
        <end position="18"/>
    </location>
</feature>
<dbReference type="InterPro" id="IPR025160">
    <property type="entry name" value="AATF"/>
</dbReference>
<feature type="region of interest" description="Disordered" evidence="1">
    <location>
        <begin position="38"/>
        <end position="111"/>
    </location>
</feature>
<feature type="region of interest" description="Disordered" evidence="1">
    <location>
        <begin position="437"/>
        <end position="456"/>
    </location>
</feature>
<evidence type="ECO:0000256" key="1">
    <source>
        <dbReference type="SAM" id="MobiDB-lite"/>
    </source>
</evidence>
<dbReference type="PANTHER" id="PTHR15565:SF0">
    <property type="entry name" value="PROTEIN AATF"/>
    <property type="match status" value="1"/>
</dbReference>
<dbReference type="VEuPathDB" id="TriTrypDB:TvY486_0100770"/>
<dbReference type="OMA" id="EVERYHE"/>
<proteinExistence type="predicted"/>
<dbReference type="EMBL" id="HE573017">
    <property type="protein sequence ID" value="CCC46429.1"/>
    <property type="molecule type" value="Genomic_DNA"/>
</dbReference>
<dbReference type="GO" id="GO:0005730">
    <property type="term" value="C:nucleolus"/>
    <property type="evidence" value="ECO:0007669"/>
    <property type="project" value="TreeGrafter"/>
</dbReference>
<evidence type="ECO:0000259" key="2">
    <source>
        <dbReference type="Pfam" id="PF13339"/>
    </source>
</evidence>
<feature type="region of interest" description="Disordered" evidence="1">
    <location>
        <begin position="1"/>
        <end position="21"/>
    </location>
</feature>
<dbReference type="AlphaFoldDB" id="G0TR65"/>
<protein>
    <recommendedName>
        <fullName evidence="2">AATF leucine zipper-containing domain-containing protein</fullName>
    </recommendedName>
</protein>
<accession>G0TR65</accession>